<dbReference type="Proteomes" id="UP000198287">
    <property type="component" value="Unassembled WGS sequence"/>
</dbReference>
<accession>A0A226DIZ6</accession>
<evidence type="ECO:0000256" key="1">
    <source>
        <dbReference type="SAM" id="MobiDB-lite"/>
    </source>
</evidence>
<feature type="compositionally biased region" description="Polar residues" evidence="1">
    <location>
        <begin position="300"/>
        <end position="313"/>
    </location>
</feature>
<evidence type="ECO:0000313" key="2">
    <source>
        <dbReference type="EMBL" id="OXA44551.1"/>
    </source>
</evidence>
<feature type="compositionally biased region" description="Polar residues" evidence="1">
    <location>
        <begin position="401"/>
        <end position="441"/>
    </location>
</feature>
<feature type="compositionally biased region" description="Pro residues" evidence="1">
    <location>
        <begin position="1"/>
        <end position="10"/>
    </location>
</feature>
<proteinExistence type="predicted"/>
<name>A0A226DIZ6_FOLCA</name>
<reference evidence="2 3" key="1">
    <citation type="submission" date="2015-12" db="EMBL/GenBank/DDBJ databases">
        <title>The genome of Folsomia candida.</title>
        <authorList>
            <person name="Faddeeva A."/>
            <person name="Derks M.F."/>
            <person name="Anvar Y."/>
            <person name="Smit S."/>
            <person name="Van Straalen N."/>
            <person name="Roelofs D."/>
        </authorList>
    </citation>
    <scope>NUCLEOTIDE SEQUENCE [LARGE SCALE GENOMIC DNA]</scope>
    <source>
        <strain evidence="2 3">VU population</strain>
        <tissue evidence="2">Whole body</tissue>
    </source>
</reference>
<feature type="compositionally biased region" description="Polar residues" evidence="1">
    <location>
        <begin position="254"/>
        <end position="263"/>
    </location>
</feature>
<feature type="region of interest" description="Disordered" evidence="1">
    <location>
        <begin position="254"/>
        <end position="281"/>
    </location>
</feature>
<organism evidence="2 3">
    <name type="scientific">Folsomia candida</name>
    <name type="common">Springtail</name>
    <dbReference type="NCBI Taxonomy" id="158441"/>
    <lineage>
        <taxon>Eukaryota</taxon>
        <taxon>Metazoa</taxon>
        <taxon>Ecdysozoa</taxon>
        <taxon>Arthropoda</taxon>
        <taxon>Hexapoda</taxon>
        <taxon>Collembola</taxon>
        <taxon>Entomobryomorpha</taxon>
        <taxon>Isotomoidea</taxon>
        <taxon>Isotomidae</taxon>
        <taxon>Proisotominae</taxon>
        <taxon>Folsomia</taxon>
    </lineage>
</organism>
<dbReference type="AlphaFoldDB" id="A0A226DIZ6"/>
<comment type="caution">
    <text evidence="2">The sequence shown here is derived from an EMBL/GenBank/DDBJ whole genome shotgun (WGS) entry which is preliminary data.</text>
</comment>
<gene>
    <name evidence="2" type="ORF">Fcan01_21006</name>
</gene>
<evidence type="ECO:0000313" key="3">
    <source>
        <dbReference type="Proteomes" id="UP000198287"/>
    </source>
</evidence>
<dbReference type="EMBL" id="LNIX01000019">
    <property type="protein sequence ID" value="OXA44551.1"/>
    <property type="molecule type" value="Genomic_DNA"/>
</dbReference>
<sequence length="441" mass="50645">MPDSPPPIVAPPQAAIIPHSPPPIVPPPPVAQPPPPQQPPMAQQIPPNPPQVGNMNPLKLVKYFRKYDGKSDSVEFLHRLSADLIEYQISAEWIVNNFDRVLEGEASAWFSSIWPSYSARISQNPHLQYGYFWAEICDEFTEFFDHKSLLNAHKQENRQLRYTEKTDPQAYVTQKLRLLRNIDPDMSESRKVEQLIKGLPIPLQIQLAAVPIRTPHALLEQLRKIEELLGRHRLNIPRAFSMDGSSITMLASTNKNKGESRPQQNHHTHRNNANQGNNQRSPCRYHKNCYTHTSEQCRVLNGNVSSSPSNQDQRNNRPHNNEHPNNNNQRPYNNGNNYNNRNYNNRNNNYNNRGTQPNNFSGNTQQQQQYNGNQAQPQQYRSQPWSNNQPTNNQQQYQSWSDGNNANPNNMQVFSQHPPNNRGLQGLFENSSSSQNHDSEN</sequence>
<feature type="compositionally biased region" description="Pro residues" evidence="1">
    <location>
        <begin position="19"/>
        <end position="39"/>
    </location>
</feature>
<protein>
    <recommendedName>
        <fullName evidence="4">Retrotransposon gag domain-containing protein</fullName>
    </recommendedName>
</protein>
<feature type="compositionally biased region" description="Polar residues" evidence="1">
    <location>
        <begin position="271"/>
        <end position="281"/>
    </location>
</feature>
<keyword evidence="3" id="KW-1185">Reference proteome</keyword>
<feature type="region of interest" description="Disordered" evidence="1">
    <location>
        <begin position="300"/>
        <end position="441"/>
    </location>
</feature>
<feature type="region of interest" description="Disordered" evidence="1">
    <location>
        <begin position="1"/>
        <end position="51"/>
    </location>
</feature>
<feature type="compositionally biased region" description="Low complexity" evidence="1">
    <location>
        <begin position="323"/>
        <end position="400"/>
    </location>
</feature>
<evidence type="ECO:0008006" key="4">
    <source>
        <dbReference type="Google" id="ProtNLM"/>
    </source>
</evidence>